<protein>
    <recommendedName>
        <fullName evidence="1">Alpha/beta hydrolase fold-5 domain-containing protein</fullName>
    </recommendedName>
</protein>
<organism evidence="2">
    <name type="scientific">marine sediment metagenome</name>
    <dbReference type="NCBI Taxonomy" id="412755"/>
    <lineage>
        <taxon>unclassified sequences</taxon>
        <taxon>metagenomes</taxon>
        <taxon>ecological metagenomes</taxon>
    </lineage>
</organism>
<dbReference type="Pfam" id="PF12695">
    <property type="entry name" value="Abhydrolase_5"/>
    <property type="match status" value="1"/>
</dbReference>
<accession>A0A0F9T5M4</accession>
<evidence type="ECO:0000313" key="2">
    <source>
        <dbReference type="EMBL" id="KKN36808.1"/>
    </source>
</evidence>
<dbReference type="AlphaFoldDB" id="A0A0F9T5M4"/>
<sequence>MQNIIFIHGLKSSGQGFKGRLFQKVIPGCLTPNFEEYNTLISNKSLLKKRMGQLIVILKEKHPWVIIGSSFGGLMATIYSCQNPEKISKLILLAPYLSTLELDLKKYSPIDMPVIVFHGKHDNVVSIKHSKTYAETLFTNLTYNIVNDDHFLHNTVKILDWPKLIKTV</sequence>
<reference evidence="2" key="1">
    <citation type="journal article" date="2015" name="Nature">
        <title>Complex archaea that bridge the gap between prokaryotes and eukaryotes.</title>
        <authorList>
            <person name="Spang A."/>
            <person name="Saw J.H."/>
            <person name="Jorgensen S.L."/>
            <person name="Zaremba-Niedzwiedzka K."/>
            <person name="Martijn J."/>
            <person name="Lind A.E."/>
            <person name="van Eijk R."/>
            <person name="Schleper C."/>
            <person name="Guy L."/>
            <person name="Ettema T.J."/>
        </authorList>
    </citation>
    <scope>NUCLEOTIDE SEQUENCE</scope>
</reference>
<dbReference type="InterPro" id="IPR029058">
    <property type="entry name" value="AB_hydrolase_fold"/>
</dbReference>
<feature type="domain" description="Alpha/beta hydrolase fold-5" evidence="1">
    <location>
        <begin position="59"/>
        <end position="147"/>
    </location>
</feature>
<evidence type="ECO:0000259" key="1">
    <source>
        <dbReference type="Pfam" id="PF12695"/>
    </source>
</evidence>
<name>A0A0F9T5M4_9ZZZZ</name>
<dbReference type="EMBL" id="LAZR01001941">
    <property type="protein sequence ID" value="KKN36808.1"/>
    <property type="molecule type" value="Genomic_DNA"/>
</dbReference>
<proteinExistence type="predicted"/>
<dbReference type="SUPFAM" id="SSF53474">
    <property type="entry name" value="alpha/beta-Hydrolases"/>
    <property type="match status" value="1"/>
</dbReference>
<gene>
    <name evidence="2" type="ORF">LCGC14_0769850</name>
</gene>
<dbReference type="GO" id="GO:0016787">
    <property type="term" value="F:hydrolase activity"/>
    <property type="evidence" value="ECO:0007669"/>
    <property type="project" value="InterPro"/>
</dbReference>
<dbReference type="Gene3D" id="3.40.50.1820">
    <property type="entry name" value="alpha/beta hydrolase"/>
    <property type="match status" value="1"/>
</dbReference>
<dbReference type="InterPro" id="IPR029059">
    <property type="entry name" value="AB_hydrolase_5"/>
</dbReference>
<comment type="caution">
    <text evidence="2">The sequence shown here is derived from an EMBL/GenBank/DDBJ whole genome shotgun (WGS) entry which is preliminary data.</text>
</comment>